<dbReference type="EMBL" id="SZVO01000003">
    <property type="protein sequence ID" value="TKT92637.1"/>
    <property type="molecule type" value="Genomic_DNA"/>
</dbReference>
<keyword evidence="3" id="KW-0347">Helicase</keyword>
<evidence type="ECO:0000256" key="1">
    <source>
        <dbReference type="ARBA" id="ARBA00022741"/>
    </source>
</evidence>
<dbReference type="GO" id="GO:0016787">
    <property type="term" value="F:hydrolase activity"/>
    <property type="evidence" value="ECO:0007669"/>
    <property type="project" value="UniProtKB-KW"/>
</dbReference>
<evidence type="ECO:0000259" key="6">
    <source>
        <dbReference type="SMART" id="SM00670"/>
    </source>
</evidence>
<evidence type="ECO:0000256" key="3">
    <source>
        <dbReference type="ARBA" id="ARBA00022806"/>
    </source>
</evidence>
<comment type="similarity">
    <text evidence="5">In the N-terminal section; belongs to the PINc/VapC protein family.</text>
</comment>
<dbReference type="SMART" id="SM00670">
    <property type="entry name" value="PINc"/>
    <property type="match status" value="1"/>
</dbReference>
<dbReference type="SUPFAM" id="SSF52540">
    <property type="entry name" value="P-loop containing nucleoside triphosphate hydrolases"/>
    <property type="match status" value="1"/>
</dbReference>
<evidence type="ECO:0000256" key="5">
    <source>
        <dbReference type="ARBA" id="ARBA00046345"/>
    </source>
</evidence>
<keyword evidence="4" id="KW-0067">ATP-binding</keyword>
<dbReference type="OrthoDB" id="9757917at2"/>
<dbReference type="GO" id="GO:0005524">
    <property type="term" value="F:ATP binding"/>
    <property type="evidence" value="ECO:0007669"/>
    <property type="project" value="UniProtKB-KW"/>
</dbReference>
<dbReference type="SUPFAM" id="SSF88723">
    <property type="entry name" value="PIN domain-like"/>
    <property type="match status" value="1"/>
</dbReference>
<dbReference type="PANTHER" id="PTHR43788:SF8">
    <property type="entry name" value="DNA-BINDING PROTEIN SMUBP-2"/>
    <property type="match status" value="1"/>
</dbReference>
<proteinExistence type="inferred from homology"/>
<organism evidence="7 8">
    <name type="scientific">Dyadobacter frigoris</name>
    <dbReference type="NCBI Taxonomy" id="2576211"/>
    <lineage>
        <taxon>Bacteria</taxon>
        <taxon>Pseudomonadati</taxon>
        <taxon>Bacteroidota</taxon>
        <taxon>Cytophagia</taxon>
        <taxon>Cytophagales</taxon>
        <taxon>Spirosomataceae</taxon>
        <taxon>Dyadobacter</taxon>
    </lineage>
</organism>
<dbReference type="Gene3D" id="3.40.50.1010">
    <property type="entry name" value="5'-nuclease"/>
    <property type="match status" value="1"/>
</dbReference>
<dbReference type="AlphaFoldDB" id="A0A4U6D8P7"/>
<dbReference type="Pfam" id="PF13087">
    <property type="entry name" value="AAA_12"/>
    <property type="match status" value="1"/>
</dbReference>
<dbReference type="InterPro" id="IPR050534">
    <property type="entry name" value="Coronavir_polyprotein_1ab"/>
</dbReference>
<reference evidence="7 8" key="1">
    <citation type="submission" date="2019-05" db="EMBL/GenBank/DDBJ databases">
        <title>Dyadobacter AR-3-8 sp. nov., isolated from arctic soil.</title>
        <authorList>
            <person name="Chaudhary D.K."/>
        </authorList>
    </citation>
    <scope>NUCLEOTIDE SEQUENCE [LARGE SCALE GENOMIC DNA]</scope>
    <source>
        <strain evidence="7 8">AR-3-8</strain>
    </source>
</reference>
<sequence>MIARQDQIDFYTEELRELEFSVKKTFNASGISLFQDGEVYVGQYKGVDEKRGNVFVDIPAGEKYSSPRLDQKMNCFTLKAGMERPSSWGEMIYADLLKDRNSSETVIVDYIPSKREGWITMLLRGMEKEFVDSLLYNQIIAFGPTLPPFEYLINLKQFSESINIENTDIWCNILNFKYTVDRNRAPELLTEEIDIVQSIIDDLKVNDVYVLQGPPGTGKTYQIADLVSRLVLDNKSVMITALTNKAAMEVCEKPFFEKLFKEQRVSKLPLLLDEKQRFSLVMDAKDLIAAKGILILTTYYQFSKIWETQTQTFDYVIVEEASQAYLTTIAAACKIGKKVIVVGDPKQIVPIVTNKNYEVFPDVNDLINGMNVVSQVLGFKFKRKIESRRLTQRSTEFTNVFYQGTIRSKSLFEDIDLDIKKLPTLSRIMHSNGGPSLLLFHNNSGSINSEMEKFLIQAIDEISFLKNSSMAVLTPYVEVLKFLQQSLKSKTKSRDYLIDTVDRVQGLDVDYCFYVIPSSSSFSYNVNRFNVATSRAKKSTFILVEHDFGRKVKLHGEVALFLSKLRDSLAFNYPLDLVESHLSEELKPSSAVNVDLVNLAIDTEVNSSTLIGLKVVGKIDVSQFERKKKEIDSQKENMYVIDTNVFVDYPDIIQKIDKKFFVVLSAKVIDELDYLKISLSEELKNNVRRALKNINLSLDRKNVKMETAELSLLPIDFNRKSPDNLILSVALKYKAENPILLTSDNGLQIKAKGLGMATISLKDFLKR</sequence>
<dbReference type="PANTHER" id="PTHR43788">
    <property type="entry name" value="DNA2/NAM7 HELICASE FAMILY MEMBER"/>
    <property type="match status" value="1"/>
</dbReference>
<dbReference type="Pfam" id="PF13638">
    <property type="entry name" value="PIN_4"/>
    <property type="match status" value="1"/>
</dbReference>
<comment type="caution">
    <text evidence="7">The sequence shown here is derived from an EMBL/GenBank/DDBJ whole genome shotgun (WGS) entry which is preliminary data.</text>
</comment>
<dbReference type="InterPro" id="IPR027417">
    <property type="entry name" value="P-loop_NTPase"/>
</dbReference>
<dbReference type="InterPro" id="IPR041679">
    <property type="entry name" value="DNA2/NAM7-like_C"/>
</dbReference>
<dbReference type="Proteomes" id="UP000304900">
    <property type="component" value="Unassembled WGS sequence"/>
</dbReference>
<accession>A0A4U6D8P7</accession>
<keyword evidence="1" id="KW-0547">Nucleotide-binding</keyword>
<evidence type="ECO:0000313" key="8">
    <source>
        <dbReference type="Proteomes" id="UP000304900"/>
    </source>
</evidence>
<dbReference type="Gene3D" id="3.40.50.300">
    <property type="entry name" value="P-loop containing nucleotide triphosphate hydrolases"/>
    <property type="match status" value="2"/>
</dbReference>
<name>A0A4U6D8P7_9BACT</name>
<feature type="domain" description="PIN" evidence="6">
    <location>
        <begin position="637"/>
        <end position="749"/>
    </location>
</feature>
<dbReference type="GO" id="GO:0043139">
    <property type="term" value="F:5'-3' DNA helicase activity"/>
    <property type="evidence" value="ECO:0007669"/>
    <property type="project" value="TreeGrafter"/>
</dbReference>
<dbReference type="Pfam" id="PF13245">
    <property type="entry name" value="AAA_19"/>
    <property type="match status" value="1"/>
</dbReference>
<protein>
    <recommendedName>
        <fullName evidence="6">PIN domain-containing protein</fullName>
    </recommendedName>
</protein>
<gene>
    <name evidence="7" type="ORF">FDK13_07425</name>
</gene>
<keyword evidence="2" id="KW-0378">Hydrolase</keyword>
<evidence type="ECO:0000256" key="4">
    <source>
        <dbReference type="ARBA" id="ARBA00022840"/>
    </source>
</evidence>
<evidence type="ECO:0000256" key="2">
    <source>
        <dbReference type="ARBA" id="ARBA00022801"/>
    </source>
</evidence>
<keyword evidence="8" id="KW-1185">Reference proteome</keyword>
<dbReference type="InterPro" id="IPR002716">
    <property type="entry name" value="PIN_dom"/>
</dbReference>
<dbReference type="InterPro" id="IPR029060">
    <property type="entry name" value="PIN-like_dom_sf"/>
</dbReference>
<evidence type="ECO:0000313" key="7">
    <source>
        <dbReference type="EMBL" id="TKT92637.1"/>
    </source>
</evidence>
<dbReference type="RefSeq" id="WP_137339365.1">
    <property type="nucleotide sequence ID" value="NZ_SZVO01000003.1"/>
</dbReference>